<dbReference type="PANTHER" id="PTHR11950:SF49">
    <property type="entry name" value="PROTEIN LOZENGE"/>
    <property type="match status" value="1"/>
</dbReference>
<evidence type="ECO:0000313" key="8">
    <source>
        <dbReference type="Proteomes" id="UP000285301"/>
    </source>
</evidence>
<dbReference type="SUPFAM" id="SSF49417">
    <property type="entry name" value="p53-like transcription factors"/>
    <property type="match status" value="1"/>
</dbReference>
<evidence type="ECO:0000256" key="2">
    <source>
        <dbReference type="ARBA" id="ARBA00023015"/>
    </source>
</evidence>
<feature type="region of interest" description="Disordered" evidence="5">
    <location>
        <begin position="401"/>
        <end position="429"/>
    </location>
</feature>
<dbReference type="PANTHER" id="PTHR11950">
    <property type="entry name" value="RUNT RELATED"/>
    <property type="match status" value="1"/>
</dbReference>
<dbReference type="GO" id="GO:0000981">
    <property type="term" value="F:DNA-binding transcription factor activity, RNA polymerase II-specific"/>
    <property type="evidence" value="ECO:0007669"/>
    <property type="project" value="TreeGrafter"/>
</dbReference>
<evidence type="ECO:0000256" key="5">
    <source>
        <dbReference type="SAM" id="MobiDB-lite"/>
    </source>
</evidence>
<dbReference type="GO" id="GO:0005634">
    <property type="term" value="C:nucleus"/>
    <property type="evidence" value="ECO:0007669"/>
    <property type="project" value="UniProtKB-SubCell"/>
</dbReference>
<accession>A0A3S3PRA5</accession>
<evidence type="ECO:0000256" key="3">
    <source>
        <dbReference type="ARBA" id="ARBA00023163"/>
    </source>
</evidence>
<gene>
    <name evidence="7" type="ORF">B4U79_12473</name>
</gene>
<keyword evidence="8" id="KW-1185">Reference proteome</keyword>
<dbReference type="InterPro" id="IPR013524">
    <property type="entry name" value="Runt_dom"/>
</dbReference>
<evidence type="ECO:0000313" key="7">
    <source>
        <dbReference type="EMBL" id="RWS14965.1"/>
    </source>
</evidence>
<dbReference type="OrthoDB" id="10029800at2759"/>
<feature type="compositionally biased region" description="Low complexity" evidence="5">
    <location>
        <begin position="589"/>
        <end position="601"/>
    </location>
</feature>
<dbReference type="AlphaFoldDB" id="A0A3S3PRA5"/>
<dbReference type="InterPro" id="IPR012346">
    <property type="entry name" value="p53/RUNT-type_TF_DNA-bd_sf"/>
</dbReference>
<dbReference type="Pfam" id="PF00853">
    <property type="entry name" value="Runt"/>
    <property type="match status" value="1"/>
</dbReference>
<proteinExistence type="predicted"/>
<organism evidence="7 8">
    <name type="scientific">Dinothrombium tinctorium</name>
    <dbReference type="NCBI Taxonomy" id="1965070"/>
    <lineage>
        <taxon>Eukaryota</taxon>
        <taxon>Metazoa</taxon>
        <taxon>Ecdysozoa</taxon>
        <taxon>Arthropoda</taxon>
        <taxon>Chelicerata</taxon>
        <taxon>Arachnida</taxon>
        <taxon>Acari</taxon>
        <taxon>Acariformes</taxon>
        <taxon>Trombidiformes</taxon>
        <taxon>Prostigmata</taxon>
        <taxon>Anystina</taxon>
        <taxon>Parasitengona</taxon>
        <taxon>Trombidioidea</taxon>
        <taxon>Trombidiidae</taxon>
        <taxon>Dinothrombium</taxon>
    </lineage>
</organism>
<evidence type="ECO:0000259" key="6">
    <source>
        <dbReference type="PROSITE" id="PS51062"/>
    </source>
</evidence>
<feature type="compositionally biased region" description="Low complexity" evidence="5">
    <location>
        <begin position="413"/>
        <end position="422"/>
    </location>
</feature>
<protein>
    <submittedName>
        <fullName evidence="7">Runt-like protein</fullName>
    </submittedName>
</protein>
<dbReference type="EMBL" id="NCKU01000579">
    <property type="protein sequence ID" value="RWS14965.1"/>
    <property type="molecule type" value="Genomic_DNA"/>
</dbReference>
<dbReference type="STRING" id="1965070.A0A3S3PRA5"/>
<feature type="region of interest" description="Disordered" evidence="5">
    <location>
        <begin position="570"/>
        <end position="666"/>
    </location>
</feature>
<comment type="caution">
    <text evidence="7">The sequence shown here is derived from an EMBL/GenBank/DDBJ whole genome shotgun (WGS) entry which is preliminary data.</text>
</comment>
<feature type="compositionally biased region" description="Polar residues" evidence="5">
    <location>
        <begin position="628"/>
        <end position="644"/>
    </location>
</feature>
<feature type="domain" description="Runt" evidence="6">
    <location>
        <begin position="84"/>
        <end position="212"/>
    </location>
</feature>
<dbReference type="Proteomes" id="UP000285301">
    <property type="component" value="Unassembled WGS sequence"/>
</dbReference>
<comment type="subcellular location">
    <subcellularLocation>
        <location evidence="1">Nucleus</location>
    </subcellularLocation>
</comment>
<feature type="region of interest" description="Disordered" evidence="5">
    <location>
        <begin position="52"/>
        <end position="73"/>
    </location>
</feature>
<keyword evidence="2" id="KW-0805">Transcription regulation</keyword>
<dbReference type="PROSITE" id="PS51062">
    <property type="entry name" value="RUNT"/>
    <property type="match status" value="1"/>
</dbReference>
<feature type="compositionally biased region" description="Low complexity" evidence="5">
    <location>
        <begin position="645"/>
        <end position="658"/>
    </location>
</feature>
<dbReference type="FunFam" id="2.60.40.720:FF:000001">
    <property type="entry name" value="Runt-related transcription factor"/>
    <property type="match status" value="1"/>
</dbReference>
<dbReference type="GO" id="GO:0000978">
    <property type="term" value="F:RNA polymerase II cis-regulatory region sequence-specific DNA binding"/>
    <property type="evidence" value="ECO:0007669"/>
    <property type="project" value="TreeGrafter"/>
</dbReference>
<dbReference type="PRINTS" id="PR00967">
    <property type="entry name" value="ONCOGENEAML1"/>
</dbReference>
<sequence>MLELGFGEEGIQREAAADWLLKVKGLCRGCGRIVKLGLGFAFTRNNHTHTYVSGCSPTNHQRDQTRSGSSSNMTSEFIFPGERLLNEVMNEHPGEMVRTGSPSLICSALPTHWRSNKTLPVAFKVIALAEVNDGTVVTIRAGNDENYCGELRNATAIMKNQVAKFNDLRFVGRSGRGKSFTLTITVSTNPPQVTTYAKAIKVTVDGPREPRSKSNMMAPCWPFPGQQQQFRAFASAFGHHQKPPFLDARGCPIPPLPTADWRLAAKTQAEQWALHAAAAVADLPRRLPQPGQAEKYIVLLVECFVDDRIPGTAGKKSAASAILDYKRKSSPFHFPGSSDWNPYAHYTYLTSATSALQVAPNFTSSTVHSYPASVITDGSLTAASSTSASAHVDNCPSSLHLPTGLSNSDRVTSTSFASNSSSEQQLTPPSTTALALKTADTLLQASAHRFSSEISLCERLSELRQGLSGSVGNSGSNSSSNIFTQSPPCTTVALLSNNNNSPYAAALAASHQSYTALLSSHGYYGNSGNYISPPVVPPSLLYPQLYGSASSTHASLHLLGNELRNVVENSGSNRQRNEQSLISNSVDETSNTSAPSTSSKTSPPPNLQSAIRSPTDDDNSNSDTNNSASITRRTPVTTASSIFQTSNGHNSSTSSGSNDPTLWRPY</sequence>
<evidence type="ECO:0000256" key="1">
    <source>
        <dbReference type="ARBA" id="ARBA00004123"/>
    </source>
</evidence>
<keyword evidence="4" id="KW-0539">Nucleus</keyword>
<reference evidence="7 8" key="1">
    <citation type="journal article" date="2018" name="Gigascience">
        <title>Genomes of trombidid mites reveal novel predicted allergens and laterally-transferred genes associated with secondary metabolism.</title>
        <authorList>
            <person name="Dong X."/>
            <person name="Chaisiri K."/>
            <person name="Xia D."/>
            <person name="Armstrong S.D."/>
            <person name="Fang Y."/>
            <person name="Donnelly M.J."/>
            <person name="Kadowaki T."/>
            <person name="McGarry J.W."/>
            <person name="Darby A.C."/>
            <person name="Makepeace B.L."/>
        </authorList>
    </citation>
    <scope>NUCLEOTIDE SEQUENCE [LARGE SCALE GENOMIC DNA]</scope>
    <source>
        <strain evidence="7">UoL-WK</strain>
    </source>
</reference>
<dbReference type="InterPro" id="IPR008967">
    <property type="entry name" value="p53-like_TF_DNA-bd_sf"/>
</dbReference>
<evidence type="ECO:0000256" key="4">
    <source>
        <dbReference type="ARBA" id="ARBA00023242"/>
    </source>
</evidence>
<dbReference type="Gene3D" id="2.60.40.720">
    <property type="match status" value="1"/>
</dbReference>
<dbReference type="GO" id="GO:0001709">
    <property type="term" value="P:cell fate determination"/>
    <property type="evidence" value="ECO:0007669"/>
    <property type="project" value="UniProtKB-ARBA"/>
</dbReference>
<feature type="compositionally biased region" description="Polar residues" evidence="5">
    <location>
        <begin position="570"/>
        <end position="588"/>
    </location>
</feature>
<dbReference type="GO" id="GO:0005524">
    <property type="term" value="F:ATP binding"/>
    <property type="evidence" value="ECO:0007669"/>
    <property type="project" value="InterPro"/>
</dbReference>
<name>A0A3S3PRA5_9ACAR</name>
<dbReference type="InterPro" id="IPR000040">
    <property type="entry name" value="AML1_Runt"/>
</dbReference>
<keyword evidence="3" id="KW-0804">Transcription</keyword>